<reference evidence="1 2" key="1">
    <citation type="submission" date="2018-08" db="EMBL/GenBank/DDBJ databases">
        <title>Fibrisoma montanum sp. nov., isolated from Danxia mountain soil.</title>
        <authorList>
            <person name="Huang Y."/>
        </authorList>
    </citation>
    <scope>NUCLEOTIDE SEQUENCE [LARGE SCALE GENOMIC DNA]</scope>
    <source>
        <strain evidence="1 2">HYT19</strain>
    </source>
</reference>
<gene>
    <name evidence="1" type="ORF">DYU11_11400</name>
</gene>
<keyword evidence="2" id="KW-1185">Reference proteome</keyword>
<accession>A0A418MB33</accession>
<comment type="caution">
    <text evidence="1">The sequence shown here is derived from an EMBL/GenBank/DDBJ whole genome shotgun (WGS) entry which is preliminary data.</text>
</comment>
<name>A0A418MB33_9BACT</name>
<proteinExistence type="predicted"/>
<evidence type="ECO:0000313" key="1">
    <source>
        <dbReference type="EMBL" id="RIV23582.1"/>
    </source>
</evidence>
<dbReference type="OrthoDB" id="964165at2"/>
<evidence type="ECO:0000313" key="2">
    <source>
        <dbReference type="Proteomes" id="UP000283523"/>
    </source>
</evidence>
<dbReference type="Proteomes" id="UP000283523">
    <property type="component" value="Unassembled WGS sequence"/>
</dbReference>
<sequence length="79" mass="8852">MSQLLIEIDTPEDEALLLRLLPKLNARVIPQPQPEASKPSFVDIAEQIAALGGVTSFGDPSEWQRKIRGWDRVLDGREE</sequence>
<dbReference type="AlphaFoldDB" id="A0A418MB33"/>
<protein>
    <submittedName>
        <fullName evidence="1">Uncharacterized protein</fullName>
    </submittedName>
</protein>
<dbReference type="EMBL" id="QXED01000003">
    <property type="protein sequence ID" value="RIV23582.1"/>
    <property type="molecule type" value="Genomic_DNA"/>
</dbReference>
<dbReference type="RefSeq" id="WP_119667798.1">
    <property type="nucleotide sequence ID" value="NZ_QXED01000003.1"/>
</dbReference>
<organism evidence="1 2">
    <name type="scientific">Fibrisoma montanum</name>
    <dbReference type="NCBI Taxonomy" id="2305895"/>
    <lineage>
        <taxon>Bacteria</taxon>
        <taxon>Pseudomonadati</taxon>
        <taxon>Bacteroidota</taxon>
        <taxon>Cytophagia</taxon>
        <taxon>Cytophagales</taxon>
        <taxon>Spirosomataceae</taxon>
        <taxon>Fibrisoma</taxon>
    </lineage>
</organism>